<gene>
    <name evidence="1" type="ORF">AG1IA_06394</name>
</gene>
<dbReference type="Proteomes" id="UP000011668">
    <property type="component" value="Unassembled WGS sequence"/>
</dbReference>
<sequence length="60" mass="6845">MSRILVRKSKRQHLRCSLLLARGGALVYEASSWAHLRLSRNLEALCFPTLARPGLHKYAK</sequence>
<dbReference type="EMBL" id="AFRT01001714">
    <property type="protein sequence ID" value="ELU39578.1"/>
    <property type="molecule type" value="Genomic_DNA"/>
</dbReference>
<protein>
    <submittedName>
        <fullName evidence="1">Uncharacterized protein</fullName>
    </submittedName>
</protein>
<dbReference type="AlphaFoldDB" id="L8WS53"/>
<name>L8WS53_THACA</name>
<evidence type="ECO:0000313" key="1">
    <source>
        <dbReference type="EMBL" id="ELU39578.1"/>
    </source>
</evidence>
<comment type="caution">
    <text evidence="1">The sequence shown here is derived from an EMBL/GenBank/DDBJ whole genome shotgun (WGS) entry which is preliminary data.</text>
</comment>
<evidence type="ECO:0000313" key="2">
    <source>
        <dbReference type="Proteomes" id="UP000011668"/>
    </source>
</evidence>
<reference evidence="1 2" key="1">
    <citation type="journal article" date="2013" name="Nat. Commun.">
        <title>The evolution and pathogenic mechanisms of the rice sheath blight pathogen.</title>
        <authorList>
            <person name="Zheng A."/>
            <person name="Lin R."/>
            <person name="Xu L."/>
            <person name="Qin P."/>
            <person name="Tang C."/>
            <person name="Ai P."/>
            <person name="Zhang D."/>
            <person name="Liu Y."/>
            <person name="Sun Z."/>
            <person name="Feng H."/>
            <person name="Wang Y."/>
            <person name="Chen Y."/>
            <person name="Liang X."/>
            <person name="Fu R."/>
            <person name="Li Q."/>
            <person name="Zhang J."/>
            <person name="Yu X."/>
            <person name="Xie Z."/>
            <person name="Ding L."/>
            <person name="Guan P."/>
            <person name="Tang J."/>
            <person name="Liang Y."/>
            <person name="Wang S."/>
            <person name="Deng Q."/>
            <person name="Li S."/>
            <person name="Zhu J."/>
            <person name="Wang L."/>
            <person name="Liu H."/>
            <person name="Li P."/>
        </authorList>
    </citation>
    <scope>NUCLEOTIDE SEQUENCE [LARGE SCALE GENOMIC DNA]</scope>
    <source>
        <strain evidence="2">AG-1 IA</strain>
    </source>
</reference>
<dbReference type="HOGENOM" id="CLU_2943421_0_0_1"/>
<proteinExistence type="predicted"/>
<accession>L8WS53</accession>
<organism evidence="1 2">
    <name type="scientific">Thanatephorus cucumeris (strain AG1-IA)</name>
    <name type="common">Rice sheath blight fungus</name>
    <name type="synonym">Rhizoctonia solani</name>
    <dbReference type="NCBI Taxonomy" id="983506"/>
    <lineage>
        <taxon>Eukaryota</taxon>
        <taxon>Fungi</taxon>
        <taxon>Dikarya</taxon>
        <taxon>Basidiomycota</taxon>
        <taxon>Agaricomycotina</taxon>
        <taxon>Agaricomycetes</taxon>
        <taxon>Cantharellales</taxon>
        <taxon>Ceratobasidiaceae</taxon>
        <taxon>Rhizoctonia</taxon>
        <taxon>Rhizoctonia solani AG-1</taxon>
    </lineage>
</organism>
<keyword evidence="2" id="KW-1185">Reference proteome</keyword>